<evidence type="ECO:0000259" key="6">
    <source>
        <dbReference type="Pfam" id="PF01368"/>
    </source>
</evidence>
<proteinExistence type="inferred from homology"/>
<evidence type="ECO:0000256" key="5">
    <source>
        <dbReference type="ARBA" id="ARBA00022839"/>
    </source>
</evidence>
<protein>
    <recommendedName>
        <fullName evidence="2">Single-stranded-DNA-specific exonuclease RecJ</fullName>
    </recommendedName>
</protein>
<dbReference type="Proteomes" id="UP000262004">
    <property type="component" value="Chromosome"/>
</dbReference>
<name>A0A2Z6DYV1_HYDTE</name>
<dbReference type="SUPFAM" id="SSF64182">
    <property type="entry name" value="DHH phosphoesterases"/>
    <property type="match status" value="1"/>
</dbReference>
<dbReference type="OrthoDB" id="9809852at2"/>
<evidence type="ECO:0000313" key="10">
    <source>
        <dbReference type="Proteomes" id="UP000262004"/>
    </source>
</evidence>
<keyword evidence="5 9" id="KW-0269">Exonuclease</keyword>
<accession>A0A2Z6DYV1</accession>
<dbReference type="InterPro" id="IPR001667">
    <property type="entry name" value="DDH_dom"/>
</dbReference>
<dbReference type="GO" id="GO:0006281">
    <property type="term" value="P:DNA repair"/>
    <property type="evidence" value="ECO:0007669"/>
    <property type="project" value="InterPro"/>
</dbReference>
<dbReference type="InterPro" id="IPR038763">
    <property type="entry name" value="DHH_sf"/>
</dbReference>
<dbReference type="InterPro" id="IPR051673">
    <property type="entry name" value="SSDNA_exonuclease_RecJ"/>
</dbReference>
<sequence>MTPHRFQIRTAPARVVHRLQQAGADPLIARLYAARGVSDPSELSTALTALPPPEALKGIDAAATLLAEAIEAGAMLVVVGDYDCDGATATALAVRALRAMGARVDYLIPNRFTDGYGLTPRIVEIAAQRFAPDLLITVDNGIASHEGVAAAAQRGIDVVITDHHLPGASLPAASAIVNPNQPGCPFPSKTIAGVGVILYVMMALRSALRARGWFGAHRPEPNLAQWLDLVALGTVADVVPLEHTNRILVAQGLARIRAGRICPGIAALFHAARRDPRTATTQDLGFFIAPRVNAAGRLQEMTVGVECLITDDPIRAQQLAATLDQINRTRQSIEAKMKDEALALLDGEPLHEKQTLTLFHPEWHQGVIGIVAGRIKERYHKPVFAFAPHEDGLVKGSGRSVPGLHLRDALDWISKREPQLLITFGGHAMAAGVTLRAIDLDRFANAFEAAAATLAPEGLDPRTVTTDGSLACDALTLETAEQLAAGVWGHGFPAPLFFDSFELLEQRLVGDAHLQLRLRRTDGTAAPLSAILFRHRDTLPPRFTGAYQLNVDRWGGNQRLRLHIETVAPSDAPNLG</sequence>
<comment type="similarity">
    <text evidence="1">Belongs to the RecJ family.</text>
</comment>
<dbReference type="InterPro" id="IPR003156">
    <property type="entry name" value="DHHA1_dom"/>
</dbReference>
<feature type="domain" description="RecJ OB" evidence="8">
    <location>
        <begin position="466"/>
        <end position="565"/>
    </location>
</feature>
<dbReference type="GO" id="GO:0003676">
    <property type="term" value="F:nucleic acid binding"/>
    <property type="evidence" value="ECO:0007669"/>
    <property type="project" value="InterPro"/>
</dbReference>
<feature type="domain" description="DDH" evidence="6">
    <location>
        <begin position="77"/>
        <end position="234"/>
    </location>
</feature>
<dbReference type="KEGG" id="htl:HPTL_1389"/>
<dbReference type="Gene3D" id="3.10.310.30">
    <property type="match status" value="1"/>
</dbReference>
<dbReference type="Gene3D" id="3.90.1640.30">
    <property type="match status" value="1"/>
</dbReference>
<dbReference type="AlphaFoldDB" id="A0A2Z6DYV1"/>
<dbReference type="FunFam" id="3.90.1640.30:FF:000001">
    <property type="entry name" value="Single-stranded-DNA-specific exonuclease RecJ"/>
    <property type="match status" value="1"/>
</dbReference>
<evidence type="ECO:0000256" key="3">
    <source>
        <dbReference type="ARBA" id="ARBA00022722"/>
    </source>
</evidence>
<dbReference type="EMBL" id="AP018558">
    <property type="protein sequence ID" value="BBD77653.1"/>
    <property type="molecule type" value="Genomic_DNA"/>
</dbReference>
<keyword evidence="4" id="KW-0378">Hydrolase</keyword>
<dbReference type="InterPro" id="IPR041122">
    <property type="entry name" value="RecJ_OB"/>
</dbReference>
<dbReference type="PANTHER" id="PTHR30255:SF2">
    <property type="entry name" value="SINGLE-STRANDED-DNA-SPECIFIC EXONUCLEASE RECJ"/>
    <property type="match status" value="1"/>
</dbReference>
<dbReference type="InterPro" id="IPR004610">
    <property type="entry name" value="RecJ"/>
</dbReference>
<dbReference type="RefSeq" id="WP_119336122.1">
    <property type="nucleotide sequence ID" value="NZ_BSRY01000001.1"/>
</dbReference>
<dbReference type="NCBIfam" id="TIGR00644">
    <property type="entry name" value="recJ"/>
    <property type="match status" value="1"/>
</dbReference>
<dbReference type="GO" id="GO:0008409">
    <property type="term" value="F:5'-3' exonuclease activity"/>
    <property type="evidence" value="ECO:0007669"/>
    <property type="project" value="InterPro"/>
</dbReference>
<keyword evidence="3" id="KW-0540">Nuclease</keyword>
<evidence type="ECO:0000256" key="2">
    <source>
        <dbReference type="ARBA" id="ARBA00019841"/>
    </source>
</evidence>
<feature type="domain" description="DHHA1" evidence="7">
    <location>
        <begin position="356"/>
        <end position="451"/>
    </location>
</feature>
<keyword evidence="10" id="KW-1185">Reference proteome</keyword>
<dbReference type="Pfam" id="PF17768">
    <property type="entry name" value="RecJ_OB"/>
    <property type="match status" value="1"/>
</dbReference>
<evidence type="ECO:0000259" key="8">
    <source>
        <dbReference type="Pfam" id="PF17768"/>
    </source>
</evidence>
<organism evidence="9 10">
    <name type="scientific">Hydrogenophilus thermoluteolus</name>
    <name type="common">Pseudomonas hydrogenothermophila</name>
    <dbReference type="NCBI Taxonomy" id="297"/>
    <lineage>
        <taxon>Bacteria</taxon>
        <taxon>Pseudomonadati</taxon>
        <taxon>Pseudomonadota</taxon>
        <taxon>Hydrogenophilia</taxon>
        <taxon>Hydrogenophilales</taxon>
        <taxon>Hydrogenophilaceae</taxon>
        <taxon>Hydrogenophilus</taxon>
    </lineage>
</organism>
<dbReference type="GO" id="GO:0006310">
    <property type="term" value="P:DNA recombination"/>
    <property type="evidence" value="ECO:0007669"/>
    <property type="project" value="InterPro"/>
</dbReference>
<evidence type="ECO:0000256" key="1">
    <source>
        <dbReference type="ARBA" id="ARBA00005915"/>
    </source>
</evidence>
<reference evidence="9 10" key="1">
    <citation type="submission" date="2018-04" db="EMBL/GenBank/DDBJ databases">
        <title>Complete genome sequence of Hydrogenophilus thermoluteolus TH-1.</title>
        <authorList>
            <person name="Arai H."/>
        </authorList>
    </citation>
    <scope>NUCLEOTIDE SEQUENCE [LARGE SCALE GENOMIC DNA]</scope>
    <source>
        <strain evidence="9 10">TH-1</strain>
    </source>
</reference>
<dbReference type="Pfam" id="PF02272">
    <property type="entry name" value="DHHA1"/>
    <property type="match status" value="1"/>
</dbReference>
<dbReference type="PANTHER" id="PTHR30255">
    <property type="entry name" value="SINGLE-STRANDED-DNA-SPECIFIC EXONUCLEASE RECJ"/>
    <property type="match status" value="1"/>
</dbReference>
<evidence type="ECO:0000313" key="9">
    <source>
        <dbReference type="EMBL" id="BBD77653.1"/>
    </source>
</evidence>
<gene>
    <name evidence="9" type="ORF">HPTL_1389</name>
</gene>
<dbReference type="Pfam" id="PF01368">
    <property type="entry name" value="DHH"/>
    <property type="match status" value="1"/>
</dbReference>
<evidence type="ECO:0000256" key="4">
    <source>
        <dbReference type="ARBA" id="ARBA00022801"/>
    </source>
</evidence>
<evidence type="ECO:0000259" key="7">
    <source>
        <dbReference type="Pfam" id="PF02272"/>
    </source>
</evidence>